<keyword evidence="9 17" id="KW-0067">ATP-binding</keyword>
<keyword evidence="5 20" id="KW-0808">Transferase</keyword>
<keyword evidence="14" id="KW-1208">Phospholipid metabolism</keyword>
<dbReference type="HOGENOM" id="CLU_112343_3_1_5"/>
<dbReference type="InterPro" id="IPR000829">
    <property type="entry name" value="DAGK"/>
</dbReference>
<feature type="transmembrane region" description="Helical" evidence="19">
    <location>
        <begin position="30"/>
        <end position="49"/>
    </location>
</feature>
<organism evidence="20 21">
    <name type="scientific">Rubellimicrobium thermophilum DSM 16684</name>
    <dbReference type="NCBI Taxonomy" id="1123069"/>
    <lineage>
        <taxon>Bacteria</taxon>
        <taxon>Pseudomonadati</taxon>
        <taxon>Pseudomonadota</taxon>
        <taxon>Alphaproteobacteria</taxon>
        <taxon>Rhodobacterales</taxon>
        <taxon>Roseobacteraceae</taxon>
        <taxon>Rubellimicrobium</taxon>
    </lineage>
</organism>
<dbReference type="Proteomes" id="UP000015346">
    <property type="component" value="Unassembled WGS sequence"/>
</dbReference>
<evidence type="ECO:0000256" key="8">
    <source>
        <dbReference type="ARBA" id="ARBA00022777"/>
    </source>
</evidence>
<keyword evidence="21" id="KW-1185">Reference proteome</keyword>
<evidence type="ECO:0000256" key="17">
    <source>
        <dbReference type="PIRSR" id="PIRSR600829-3"/>
    </source>
</evidence>
<evidence type="ECO:0000256" key="19">
    <source>
        <dbReference type="SAM" id="Phobius"/>
    </source>
</evidence>
<feature type="binding site" evidence="17">
    <location>
        <position position="27"/>
    </location>
    <ligand>
        <name>ATP</name>
        <dbReference type="ChEBI" id="CHEBI:30616"/>
    </ligand>
</feature>
<dbReference type="EC" id="2.7.1.107" evidence="20"/>
<sequence>MIRRQWERLRLRAVWSWEGWRHVWRTEGSLHQWIWANLASAALALMLPLTPGERAAILMGGIMVLAFECLNTAIERVVDDISETRRPRAKQAKDAGSAAVAVAGLAVGAAWAAALLRIAWG</sequence>
<feature type="binding site" evidence="18">
    <location>
        <position position="75"/>
    </location>
    <ligand>
        <name>a divalent metal cation</name>
        <dbReference type="ChEBI" id="CHEBI:60240"/>
    </ligand>
</feature>
<comment type="similarity">
    <text evidence="2">Belongs to the bacterial diacylglycerol kinase family.</text>
</comment>
<dbReference type="GO" id="GO:0008654">
    <property type="term" value="P:phospholipid biosynthetic process"/>
    <property type="evidence" value="ECO:0007669"/>
    <property type="project" value="UniProtKB-KW"/>
</dbReference>
<feature type="active site" description="Proton acceptor" evidence="15">
    <location>
        <position position="68"/>
    </location>
</feature>
<evidence type="ECO:0000256" key="18">
    <source>
        <dbReference type="PIRSR" id="PIRSR600829-4"/>
    </source>
</evidence>
<dbReference type="InterPro" id="IPR036945">
    <property type="entry name" value="DAGK_sf"/>
</dbReference>
<evidence type="ECO:0000256" key="11">
    <source>
        <dbReference type="ARBA" id="ARBA00023098"/>
    </source>
</evidence>
<feature type="binding site" evidence="17">
    <location>
        <position position="75"/>
    </location>
    <ligand>
        <name>ATP</name>
        <dbReference type="ChEBI" id="CHEBI:30616"/>
    </ligand>
</feature>
<evidence type="ECO:0000256" key="4">
    <source>
        <dbReference type="ARBA" id="ARBA00022516"/>
    </source>
</evidence>
<reference evidence="20 21" key="1">
    <citation type="journal article" date="2013" name="Stand. Genomic Sci.">
        <title>Genome sequence of the reddish-pigmented Rubellimicrobium thermophilum type strain (DSM 16684(T)), a member of the Roseobacter clade.</title>
        <authorList>
            <person name="Fiebig A."/>
            <person name="Riedel T."/>
            <person name="Gronow S."/>
            <person name="Petersen J."/>
            <person name="Klenk H.P."/>
            <person name="Goker M."/>
        </authorList>
    </citation>
    <scope>NUCLEOTIDE SEQUENCE [LARGE SCALE GENOMIC DNA]</scope>
    <source>
        <strain evidence="20 21">DSM 16684</strain>
    </source>
</reference>
<gene>
    <name evidence="20" type="ORF">ruthe_02611</name>
</gene>
<dbReference type="RefSeq" id="WP_021098686.1">
    <property type="nucleotide sequence ID" value="NZ_KE557323.1"/>
</dbReference>
<comment type="cofactor">
    <cofactor evidence="18">
        <name>Mg(2+)</name>
        <dbReference type="ChEBI" id="CHEBI:18420"/>
    </cofactor>
    <text evidence="18">Mn(2+), Zn(2+), Cd(2+) and Co(2+) support activity to lesser extents.</text>
</comment>
<feature type="binding site" evidence="16">
    <location>
        <begin position="21"/>
        <end position="24"/>
    </location>
    <ligand>
        <name>substrate</name>
    </ligand>
</feature>
<dbReference type="PANTHER" id="PTHR34299">
    <property type="entry name" value="DIACYLGLYCEROL KINASE"/>
    <property type="match status" value="1"/>
</dbReference>
<evidence type="ECO:0000256" key="7">
    <source>
        <dbReference type="ARBA" id="ARBA00022741"/>
    </source>
</evidence>
<accession>S9QW28</accession>
<evidence type="ECO:0000313" key="21">
    <source>
        <dbReference type="Proteomes" id="UP000015346"/>
    </source>
</evidence>
<name>S9QW28_9RHOB</name>
<dbReference type="Pfam" id="PF01219">
    <property type="entry name" value="DAGK_prokar"/>
    <property type="match status" value="1"/>
</dbReference>
<proteinExistence type="inferred from homology"/>
<dbReference type="STRING" id="1123069.ruthe_02611"/>
<keyword evidence="12 19" id="KW-0472">Membrane</keyword>
<evidence type="ECO:0000256" key="14">
    <source>
        <dbReference type="ARBA" id="ARBA00023264"/>
    </source>
</evidence>
<dbReference type="PANTHER" id="PTHR34299:SF1">
    <property type="entry name" value="DIACYLGLYCEROL KINASE"/>
    <property type="match status" value="1"/>
</dbReference>
<feature type="binding site" evidence="17">
    <location>
        <begin position="93"/>
        <end position="94"/>
    </location>
    <ligand>
        <name>ATP</name>
        <dbReference type="ChEBI" id="CHEBI:30616"/>
    </ligand>
</feature>
<feature type="binding site" evidence="16">
    <location>
        <position position="54"/>
    </location>
    <ligand>
        <name>substrate</name>
    </ligand>
</feature>
<evidence type="ECO:0000256" key="10">
    <source>
        <dbReference type="ARBA" id="ARBA00022989"/>
    </source>
</evidence>
<keyword evidence="6 19" id="KW-0812">Transmembrane</keyword>
<dbReference type="GO" id="GO:0046872">
    <property type="term" value="F:metal ion binding"/>
    <property type="evidence" value="ECO:0007669"/>
    <property type="project" value="UniProtKB-KW"/>
</dbReference>
<evidence type="ECO:0000256" key="12">
    <source>
        <dbReference type="ARBA" id="ARBA00023136"/>
    </source>
</evidence>
<keyword evidence="3" id="KW-1003">Cell membrane</keyword>
<feature type="binding site" evidence="16">
    <location>
        <position position="97"/>
    </location>
    <ligand>
        <name>substrate</name>
    </ligand>
</feature>
<evidence type="ECO:0000256" key="2">
    <source>
        <dbReference type="ARBA" id="ARBA00005967"/>
    </source>
</evidence>
<evidence type="ECO:0000256" key="6">
    <source>
        <dbReference type="ARBA" id="ARBA00022692"/>
    </source>
</evidence>
<evidence type="ECO:0000256" key="3">
    <source>
        <dbReference type="ARBA" id="ARBA00022475"/>
    </source>
</evidence>
<feature type="binding site" evidence="16">
    <location>
        <position position="68"/>
    </location>
    <ligand>
        <name>substrate</name>
    </ligand>
</feature>
<dbReference type="PROSITE" id="PS01069">
    <property type="entry name" value="DAGK_PROKAR"/>
    <property type="match status" value="1"/>
</dbReference>
<dbReference type="GO" id="GO:0005886">
    <property type="term" value="C:plasma membrane"/>
    <property type="evidence" value="ECO:0007669"/>
    <property type="project" value="UniProtKB-SubCell"/>
</dbReference>
<feature type="transmembrane region" description="Helical" evidence="19">
    <location>
        <begin position="95"/>
        <end position="120"/>
    </location>
</feature>
<evidence type="ECO:0000256" key="16">
    <source>
        <dbReference type="PIRSR" id="PIRSR600829-2"/>
    </source>
</evidence>
<keyword evidence="8 20" id="KW-0418">Kinase</keyword>
<comment type="subcellular location">
    <subcellularLocation>
        <location evidence="1">Cell membrane</location>
        <topology evidence="1">Multi-pass membrane protein</topology>
    </subcellularLocation>
</comment>
<evidence type="ECO:0000256" key="15">
    <source>
        <dbReference type="PIRSR" id="PIRSR600829-1"/>
    </source>
</evidence>
<protein>
    <submittedName>
        <fullName evidence="20">Diacylglycerol kinase</fullName>
        <ecNumber evidence="20">2.7.1.107</ecNumber>
    </submittedName>
</protein>
<keyword evidence="4" id="KW-0444">Lipid biosynthesis</keyword>
<feature type="transmembrane region" description="Helical" evidence="19">
    <location>
        <begin position="55"/>
        <end position="74"/>
    </location>
</feature>
<dbReference type="Gene3D" id="1.10.287.3610">
    <property type="match status" value="1"/>
</dbReference>
<keyword evidence="10 19" id="KW-1133">Transmembrane helix</keyword>
<dbReference type="EMBL" id="AOLV01000029">
    <property type="protein sequence ID" value="EPX83813.1"/>
    <property type="molecule type" value="Genomic_DNA"/>
</dbReference>
<evidence type="ECO:0000256" key="1">
    <source>
        <dbReference type="ARBA" id="ARBA00004651"/>
    </source>
</evidence>
<keyword evidence="11" id="KW-0443">Lipid metabolism</keyword>
<dbReference type="GO" id="GO:0004143">
    <property type="term" value="F:ATP-dependent diacylglycerol kinase activity"/>
    <property type="evidence" value="ECO:0007669"/>
    <property type="project" value="UniProtKB-EC"/>
</dbReference>
<comment type="caution">
    <text evidence="20">The sequence shown here is derived from an EMBL/GenBank/DDBJ whole genome shotgun (WGS) entry which is preliminary data.</text>
</comment>
<evidence type="ECO:0000256" key="13">
    <source>
        <dbReference type="ARBA" id="ARBA00023209"/>
    </source>
</evidence>
<evidence type="ECO:0000256" key="5">
    <source>
        <dbReference type="ARBA" id="ARBA00022679"/>
    </source>
</evidence>
<feature type="binding site" evidence="18">
    <location>
        <position position="27"/>
    </location>
    <ligand>
        <name>a divalent metal cation</name>
        <dbReference type="ChEBI" id="CHEBI:60240"/>
    </ligand>
</feature>
<dbReference type="GO" id="GO:0005524">
    <property type="term" value="F:ATP binding"/>
    <property type="evidence" value="ECO:0007669"/>
    <property type="project" value="UniProtKB-KW"/>
</dbReference>
<evidence type="ECO:0000256" key="9">
    <source>
        <dbReference type="ARBA" id="ARBA00022840"/>
    </source>
</evidence>
<keyword evidence="7 17" id="KW-0547">Nucleotide-binding</keyword>
<keyword evidence="18" id="KW-0479">Metal-binding</keyword>
<dbReference type="AlphaFoldDB" id="S9QW28"/>
<evidence type="ECO:0000313" key="20">
    <source>
        <dbReference type="EMBL" id="EPX83813.1"/>
    </source>
</evidence>
<keyword evidence="18" id="KW-0460">Magnesium</keyword>
<keyword evidence="13" id="KW-0594">Phospholipid biosynthesis</keyword>